<dbReference type="PANTHER" id="PTHR35005:SF1">
    <property type="entry name" value="2-AMINO-5-FORMYLAMINO-6-RIBOSYLAMINOPYRIMIDIN-4(3H)-ONE 5'-MONOPHOSPHATE DEFORMYLASE"/>
    <property type="match status" value="1"/>
</dbReference>
<keyword evidence="7" id="KW-1185">Reference proteome</keyword>
<evidence type="ECO:0000313" key="7">
    <source>
        <dbReference type="Proteomes" id="UP000036958"/>
    </source>
</evidence>
<dbReference type="GO" id="GO:0016811">
    <property type="term" value="F:hydrolase activity, acting on carbon-nitrogen (but not peptide) bonds, in linear amides"/>
    <property type="evidence" value="ECO:0007669"/>
    <property type="project" value="TreeGrafter"/>
</dbReference>
<accession>A0A0L8VAQ3</accession>
<sequence>MKSPKLAENNWKSIQNQAVDLVVLPWGATEAHNYHLPYATDNYQVEAIAAESAQKANEQGGNVVVLPGIPFGVNTGQSDIKLTINLNPSTQTKILFDIVESLNRQGIHKLLIMNGHGGNDFKQIIREVNYRYTDMLISSSSWFKLSERNDFFDIPGDHADESETSLMMYLYPELVLPLDDAGNGESRQFKVQALNENWAWTERQWSKISRDTGVGAPHLATAEKGKAFMEFLVERYSRFMLDLCKLNLKDDIYE</sequence>
<reference evidence="7" key="1">
    <citation type="submission" date="2015-07" db="EMBL/GenBank/DDBJ databases">
        <title>Genome sequencing of Sunxiuqinia dokdonensis strain SK.</title>
        <authorList>
            <person name="Ahn S."/>
            <person name="Kim B.-C."/>
        </authorList>
    </citation>
    <scope>NUCLEOTIDE SEQUENCE [LARGE SCALE GENOMIC DNA]</scope>
    <source>
        <strain evidence="7">SK</strain>
    </source>
</reference>
<dbReference type="PANTHER" id="PTHR35005">
    <property type="entry name" value="3-DEHYDRO-SCYLLO-INOSOSE HYDROLASE"/>
    <property type="match status" value="1"/>
</dbReference>
<evidence type="ECO:0000256" key="3">
    <source>
        <dbReference type="ARBA" id="ARBA00022801"/>
    </source>
</evidence>
<comment type="caution">
    <text evidence="6">The sequence shown here is derived from an EMBL/GenBank/DDBJ whole genome shotgun (WGS) entry which is preliminary data.</text>
</comment>
<dbReference type="EMBL" id="LGIA01000112">
    <property type="protein sequence ID" value="KOH45524.1"/>
    <property type="molecule type" value="Genomic_DNA"/>
</dbReference>
<dbReference type="OrthoDB" id="9801445at2"/>
<evidence type="ECO:0000256" key="1">
    <source>
        <dbReference type="ARBA" id="ARBA00001947"/>
    </source>
</evidence>
<keyword evidence="4" id="KW-0862">Zinc</keyword>
<dbReference type="Gene3D" id="3.40.50.10310">
    <property type="entry name" value="Creatininase"/>
    <property type="match status" value="1"/>
</dbReference>
<keyword evidence="2" id="KW-0479">Metal-binding</keyword>
<dbReference type="AlphaFoldDB" id="A0A0L8VAQ3"/>
<comment type="cofactor">
    <cofactor evidence="1">
        <name>Zn(2+)</name>
        <dbReference type="ChEBI" id="CHEBI:29105"/>
    </cofactor>
</comment>
<dbReference type="PATRIC" id="fig|1409788.3.peg.1688"/>
<dbReference type="Pfam" id="PF02633">
    <property type="entry name" value="Creatininase"/>
    <property type="match status" value="1"/>
</dbReference>
<proteinExistence type="inferred from homology"/>
<dbReference type="InterPro" id="IPR003785">
    <property type="entry name" value="Creatininase/forma_Hydrolase"/>
</dbReference>
<dbReference type="Proteomes" id="UP000036958">
    <property type="component" value="Unassembled WGS sequence"/>
</dbReference>
<evidence type="ECO:0000256" key="4">
    <source>
        <dbReference type="ARBA" id="ARBA00022833"/>
    </source>
</evidence>
<evidence type="ECO:0000256" key="2">
    <source>
        <dbReference type="ARBA" id="ARBA00022723"/>
    </source>
</evidence>
<evidence type="ECO:0000313" key="6">
    <source>
        <dbReference type="EMBL" id="KOH45524.1"/>
    </source>
</evidence>
<dbReference type="InterPro" id="IPR024087">
    <property type="entry name" value="Creatininase-like_sf"/>
</dbReference>
<gene>
    <name evidence="6" type="ORF">NC99_16340</name>
</gene>
<dbReference type="STRING" id="1409788.NC99_16340"/>
<organism evidence="6 7">
    <name type="scientific">Sunxiuqinia dokdonensis</name>
    <dbReference type="NCBI Taxonomy" id="1409788"/>
    <lineage>
        <taxon>Bacteria</taxon>
        <taxon>Pseudomonadati</taxon>
        <taxon>Bacteroidota</taxon>
        <taxon>Bacteroidia</taxon>
        <taxon>Marinilabiliales</taxon>
        <taxon>Prolixibacteraceae</taxon>
        <taxon>Sunxiuqinia</taxon>
    </lineage>
</organism>
<keyword evidence="3" id="KW-0378">Hydrolase</keyword>
<comment type="similarity">
    <text evidence="5">Belongs to the creatininase superfamily.</text>
</comment>
<dbReference type="GO" id="GO:0009231">
    <property type="term" value="P:riboflavin biosynthetic process"/>
    <property type="evidence" value="ECO:0007669"/>
    <property type="project" value="TreeGrafter"/>
</dbReference>
<name>A0A0L8VAQ3_9BACT</name>
<dbReference type="GO" id="GO:0046872">
    <property type="term" value="F:metal ion binding"/>
    <property type="evidence" value="ECO:0007669"/>
    <property type="project" value="UniProtKB-KW"/>
</dbReference>
<dbReference type="SUPFAM" id="SSF102215">
    <property type="entry name" value="Creatininase"/>
    <property type="match status" value="1"/>
</dbReference>
<evidence type="ECO:0000256" key="5">
    <source>
        <dbReference type="ARBA" id="ARBA00024029"/>
    </source>
</evidence>
<evidence type="ECO:0008006" key="8">
    <source>
        <dbReference type="Google" id="ProtNLM"/>
    </source>
</evidence>
<protein>
    <recommendedName>
        <fullName evidence="8">Amidase</fullName>
    </recommendedName>
</protein>
<dbReference type="RefSeq" id="WP_053181669.1">
    <property type="nucleotide sequence ID" value="NZ_LGIA01000112.1"/>
</dbReference>